<sequence length="485" mass="54169">MPVSRLHDLNSPFHRPIPDGDGNFSAKVLKLAHRRLRQALRFSSLSSGSLIGIYIQRRPLESPVRRCEMMNLGISIGTCEAFTGTYGVNYGRISDNIPAPEVVVSLLKAVKIKNVKIFDSDHGVLNAFKGSGLELVVGLSNDYVKEVSASEDKAMEWIKENVQAWLPDTHIRGIAVGNEVLGGADQELEAALFGAIKNVYKALSLLKLTDLIQISSPHSQAVFDNSYPPSNCTFRENIFQYMKPILDFFSKIDSPFSINIYPFIAYKDDPQHIDLNYALFEPNRGIDDPTTNLHYDNMFDAVIDAAYAALEAAGYDKTVVEVTETGWASSGDEDETGASNQYARTYNYNLRKRLFKRKGTPRRPKIVIKAYIFALFNEDLKPGPGSERHYGLFKPDGSISYDIGLSTWHASSSSCSIKLTKPVELLIWIDGAVKFRIVYVYISSTDLGGVTTRDFLGFCEGEEEEEDEAERNPRSTLARPSDWDQ</sequence>
<dbReference type="InterPro" id="IPR000490">
    <property type="entry name" value="Glyco_hydro_17"/>
</dbReference>
<protein>
    <recommendedName>
        <fullName evidence="3">glucan endo-1,3-beta-D-glucosidase</fullName>
        <ecNumber evidence="3">3.2.1.39</ecNumber>
    </recommendedName>
</protein>
<evidence type="ECO:0000256" key="4">
    <source>
        <dbReference type="ARBA" id="ARBA00022729"/>
    </source>
</evidence>
<dbReference type="GO" id="GO:0042973">
    <property type="term" value="F:glucan endo-1,3-beta-D-glucosidase activity"/>
    <property type="evidence" value="ECO:0007669"/>
    <property type="project" value="UniProtKB-EC"/>
</dbReference>
<keyword evidence="6" id="KW-0326">Glycosidase</keyword>
<comment type="similarity">
    <text evidence="2 7">Belongs to the glycosyl hydrolase 17 family.</text>
</comment>
<evidence type="ECO:0000313" key="10">
    <source>
        <dbReference type="Proteomes" id="UP001418222"/>
    </source>
</evidence>
<comment type="catalytic activity">
    <reaction evidence="1">
        <text>Hydrolysis of (1-&gt;3)-beta-D-glucosidic linkages in (1-&gt;3)-beta-D-glucans.</text>
        <dbReference type="EC" id="3.2.1.39"/>
    </reaction>
</comment>
<dbReference type="FunFam" id="3.20.20.80:FF:000005">
    <property type="entry name" value="Glucan endo-1,3-beta-glucosidase 14"/>
    <property type="match status" value="1"/>
</dbReference>
<dbReference type="PANTHER" id="PTHR32227">
    <property type="entry name" value="GLUCAN ENDO-1,3-BETA-GLUCOSIDASE BG1-RELATED-RELATED"/>
    <property type="match status" value="1"/>
</dbReference>
<dbReference type="AlphaFoldDB" id="A0AAP0BT61"/>
<gene>
    <name evidence="9" type="ORF">KSP39_PZI005560</name>
</gene>
<dbReference type="GO" id="GO:0005975">
    <property type="term" value="P:carbohydrate metabolic process"/>
    <property type="evidence" value="ECO:0007669"/>
    <property type="project" value="InterPro"/>
</dbReference>
<name>A0AAP0BT61_9ASPA</name>
<organism evidence="9 10">
    <name type="scientific">Platanthera zijinensis</name>
    <dbReference type="NCBI Taxonomy" id="2320716"/>
    <lineage>
        <taxon>Eukaryota</taxon>
        <taxon>Viridiplantae</taxon>
        <taxon>Streptophyta</taxon>
        <taxon>Embryophyta</taxon>
        <taxon>Tracheophyta</taxon>
        <taxon>Spermatophyta</taxon>
        <taxon>Magnoliopsida</taxon>
        <taxon>Liliopsida</taxon>
        <taxon>Asparagales</taxon>
        <taxon>Orchidaceae</taxon>
        <taxon>Orchidoideae</taxon>
        <taxon>Orchideae</taxon>
        <taxon>Orchidinae</taxon>
        <taxon>Platanthera</taxon>
    </lineage>
</organism>
<keyword evidence="4" id="KW-0732">Signal</keyword>
<dbReference type="EC" id="3.2.1.39" evidence="3"/>
<evidence type="ECO:0000313" key="9">
    <source>
        <dbReference type="EMBL" id="KAK8949628.1"/>
    </source>
</evidence>
<comment type="caution">
    <text evidence="9">The sequence shown here is derived from an EMBL/GenBank/DDBJ whole genome shotgun (WGS) entry which is preliminary data.</text>
</comment>
<feature type="region of interest" description="Disordered" evidence="8">
    <location>
        <begin position="461"/>
        <end position="485"/>
    </location>
</feature>
<evidence type="ECO:0000256" key="8">
    <source>
        <dbReference type="SAM" id="MobiDB-lite"/>
    </source>
</evidence>
<proteinExistence type="inferred from homology"/>
<evidence type="ECO:0000256" key="3">
    <source>
        <dbReference type="ARBA" id="ARBA00012780"/>
    </source>
</evidence>
<dbReference type="EMBL" id="JBBWWQ010000004">
    <property type="protein sequence ID" value="KAK8949628.1"/>
    <property type="molecule type" value="Genomic_DNA"/>
</dbReference>
<dbReference type="InterPro" id="IPR044965">
    <property type="entry name" value="Glyco_hydro_17_plant"/>
</dbReference>
<evidence type="ECO:0000256" key="6">
    <source>
        <dbReference type="ARBA" id="ARBA00023295"/>
    </source>
</evidence>
<dbReference type="InterPro" id="IPR017853">
    <property type="entry name" value="GH"/>
</dbReference>
<evidence type="ECO:0000256" key="2">
    <source>
        <dbReference type="ARBA" id="ARBA00008773"/>
    </source>
</evidence>
<evidence type="ECO:0000256" key="1">
    <source>
        <dbReference type="ARBA" id="ARBA00000382"/>
    </source>
</evidence>
<dbReference type="Gene3D" id="3.20.20.80">
    <property type="entry name" value="Glycosidases"/>
    <property type="match status" value="1"/>
</dbReference>
<accession>A0AAP0BT61</accession>
<dbReference type="Pfam" id="PF00332">
    <property type="entry name" value="Glyco_hydro_17"/>
    <property type="match status" value="1"/>
</dbReference>
<keyword evidence="10" id="KW-1185">Reference proteome</keyword>
<evidence type="ECO:0000256" key="7">
    <source>
        <dbReference type="RuleBase" id="RU004335"/>
    </source>
</evidence>
<reference evidence="9 10" key="1">
    <citation type="journal article" date="2022" name="Nat. Plants">
        <title>Genomes of leafy and leafless Platanthera orchids illuminate the evolution of mycoheterotrophy.</title>
        <authorList>
            <person name="Li M.H."/>
            <person name="Liu K.W."/>
            <person name="Li Z."/>
            <person name="Lu H.C."/>
            <person name="Ye Q.L."/>
            <person name="Zhang D."/>
            <person name="Wang J.Y."/>
            <person name="Li Y.F."/>
            <person name="Zhong Z.M."/>
            <person name="Liu X."/>
            <person name="Yu X."/>
            <person name="Liu D.K."/>
            <person name="Tu X.D."/>
            <person name="Liu B."/>
            <person name="Hao Y."/>
            <person name="Liao X.Y."/>
            <person name="Jiang Y.T."/>
            <person name="Sun W.H."/>
            <person name="Chen J."/>
            <person name="Chen Y.Q."/>
            <person name="Ai Y."/>
            <person name="Zhai J.W."/>
            <person name="Wu S.S."/>
            <person name="Zhou Z."/>
            <person name="Hsiao Y.Y."/>
            <person name="Wu W.L."/>
            <person name="Chen Y.Y."/>
            <person name="Lin Y.F."/>
            <person name="Hsu J.L."/>
            <person name="Li C.Y."/>
            <person name="Wang Z.W."/>
            <person name="Zhao X."/>
            <person name="Zhong W.Y."/>
            <person name="Ma X.K."/>
            <person name="Ma L."/>
            <person name="Huang J."/>
            <person name="Chen G.Z."/>
            <person name="Huang M.Z."/>
            <person name="Huang L."/>
            <person name="Peng D.H."/>
            <person name="Luo Y.B."/>
            <person name="Zou S.Q."/>
            <person name="Chen S.P."/>
            <person name="Lan S."/>
            <person name="Tsai W.C."/>
            <person name="Van de Peer Y."/>
            <person name="Liu Z.J."/>
        </authorList>
    </citation>
    <scope>NUCLEOTIDE SEQUENCE [LARGE SCALE GENOMIC DNA]</scope>
    <source>
        <strain evidence="9">Lor287</strain>
    </source>
</reference>
<keyword evidence="5" id="KW-0378">Hydrolase</keyword>
<dbReference type="Proteomes" id="UP001418222">
    <property type="component" value="Unassembled WGS sequence"/>
</dbReference>
<dbReference type="SUPFAM" id="SSF51445">
    <property type="entry name" value="(Trans)glycosidases"/>
    <property type="match status" value="1"/>
</dbReference>
<evidence type="ECO:0000256" key="5">
    <source>
        <dbReference type="ARBA" id="ARBA00022801"/>
    </source>
</evidence>